<feature type="compositionally biased region" description="Basic residues" evidence="1">
    <location>
        <begin position="15"/>
        <end position="30"/>
    </location>
</feature>
<sequence length="205" mass="24031">MVDDRTPQVTDTSKKRPKHHEKVNNRKNKGCRSTQELPVCSKALGSIIGVGEKRLWKIKEQLRKTGFPPVDMRGKHGNRPHKLMDDQVMEVINHIKSFKGRQSHYSRNRSRRLYLPDTLNISKMHALFREQRPASSISYAYETYRKAEVFYARKKAAKEKAKKNPETLAAAFDFQQELYMPNLSTNDEFYRRQLSLHSFDIHDLV</sequence>
<dbReference type="EMBL" id="JAWDGP010005611">
    <property type="protein sequence ID" value="KAK3755063.1"/>
    <property type="molecule type" value="Genomic_DNA"/>
</dbReference>
<accession>A0AAE0YQU7</accession>
<evidence type="ECO:0000313" key="2">
    <source>
        <dbReference type="EMBL" id="KAK3755063.1"/>
    </source>
</evidence>
<organism evidence="2 3">
    <name type="scientific">Elysia crispata</name>
    <name type="common">lettuce slug</name>
    <dbReference type="NCBI Taxonomy" id="231223"/>
    <lineage>
        <taxon>Eukaryota</taxon>
        <taxon>Metazoa</taxon>
        <taxon>Spiralia</taxon>
        <taxon>Lophotrochozoa</taxon>
        <taxon>Mollusca</taxon>
        <taxon>Gastropoda</taxon>
        <taxon>Heterobranchia</taxon>
        <taxon>Euthyneura</taxon>
        <taxon>Panpulmonata</taxon>
        <taxon>Sacoglossa</taxon>
        <taxon>Placobranchoidea</taxon>
        <taxon>Plakobranchidae</taxon>
        <taxon>Elysia</taxon>
    </lineage>
</organism>
<feature type="region of interest" description="Disordered" evidence="1">
    <location>
        <begin position="1"/>
        <end position="30"/>
    </location>
</feature>
<dbReference type="PANTHER" id="PTHR10773">
    <property type="entry name" value="DNA-DIRECTED RNA POLYMERASES I, II, AND III SUBUNIT RPABC2"/>
    <property type="match status" value="1"/>
</dbReference>
<proteinExistence type="predicted"/>
<name>A0AAE0YQU7_9GAST</name>
<comment type="caution">
    <text evidence="2">The sequence shown here is derived from an EMBL/GenBank/DDBJ whole genome shotgun (WGS) entry which is preliminary data.</text>
</comment>
<keyword evidence="3" id="KW-1185">Reference proteome</keyword>
<dbReference type="Proteomes" id="UP001283361">
    <property type="component" value="Unassembled WGS sequence"/>
</dbReference>
<reference evidence="2" key="1">
    <citation type="journal article" date="2023" name="G3 (Bethesda)">
        <title>A reference genome for the long-term kleptoplast-retaining sea slug Elysia crispata morphotype clarki.</title>
        <authorList>
            <person name="Eastman K.E."/>
            <person name="Pendleton A.L."/>
            <person name="Shaikh M.A."/>
            <person name="Suttiyut T."/>
            <person name="Ogas R."/>
            <person name="Tomko P."/>
            <person name="Gavelis G."/>
            <person name="Widhalm J.R."/>
            <person name="Wisecaver J.H."/>
        </authorList>
    </citation>
    <scope>NUCLEOTIDE SEQUENCE</scope>
    <source>
        <strain evidence="2">ECLA1</strain>
    </source>
</reference>
<evidence type="ECO:0000313" key="3">
    <source>
        <dbReference type="Proteomes" id="UP001283361"/>
    </source>
</evidence>
<gene>
    <name evidence="2" type="ORF">RRG08_039342</name>
</gene>
<dbReference type="AlphaFoldDB" id="A0AAE0YQU7"/>
<dbReference type="PANTHER" id="PTHR10773:SF19">
    <property type="match status" value="1"/>
</dbReference>
<protein>
    <submittedName>
        <fullName evidence="2">Uncharacterized protein</fullName>
    </submittedName>
</protein>
<evidence type="ECO:0000256" key="1">
    <source>
        <dbReference type="SAM" id="MobiDB-lite"/>
    </source>
</evidence>